<feature type="transmembrane region" description="Helical" evidence="1">
    <location>
        <begin position="181"/>
        <end position="198"/>
    </location>
</feature>
<evidence type="ECO:0000313" key="2">
    <source>
        <dbReference type="EMBL" id="APT91160.1"/>
    </source>
</evidence>
<keyword evidence="1" id="KW-1133">Transmembrane helix</keyword>
<feature type="transmembrane region" description="Helical" evidence="1">
    <location>
        <begin position="98"/>
        <end position="119"/>
    </location>
</feature>
<feature type="transmembrane region" description="Helical" evidence="1">
    <location>
        <begin position="74"/>
        <end position="91"/>
    </location>
</feature>
<protein>
    <submittedName>
        <fullName evidence="2">Membrane protein</fullName>
    </submittedName>
</protein>
<keyword evidence="1" id="KW-0812">Transmembrane</keyword>
<dbReference type="Proteomes" id="UP000185469">
    <property type="component" value="Chromosome"/>
</dbReference>
<accession>A0A1L7CZA1</accession>
<gene>
    <name evidence="2" type="ORF">CSPHI_09195</name>
</gene>
<dbReference type="KEGG" id="csph:CSPHI_09195"/>
<dbReference type="InterPro" id="IPR025576">
    <property type="entry name" value="YwiC"/>
</dbReference>
<reference evidence="2 3" key="1">
    <citation type="submission" date="2014-08" db="EMBL/GenBank/DDBJ databases">
        <title>Complete genome sequence of Corynebacterium sphenisci CECT 5990(T) (=DSM 44792(T)), isolated from healthy wild penguins.</title>
        <authorList>
            <person name="Ruckert C."/>
            <person name="Albersmeier A."/>
            <person name="Winkler A."/>
            <person name="Kalinowski J."/>
        </authorList>
    </citation>
    <scope>NUCLEOTIDE SEQUENCE [LARGE SCALE GENOMIC DNA]</scope>
    <source>
        <strain evidence="2 3">DSM 44792</strain>
    </source>
</reference>
<keyword evidence="1" id="KW-0472">Membrane</keyword>
<feature type="transmembrane region" description="Helical" evidence="1">
    <location>
        <begin position="125"/>
        <end position="145"/>
    </location>
</feature>
<dbReference type="EMBL" id="CP009248">
    <property type="protein sequence ID" value="APT91160.1"/>
    <property type="molecule type" value="Genomic_DNA"/>
</dbReference>
<proteinExistence type="predicted"/>
<feature type="transmembrane region" description="Helical" evidence="1">
    <location>
        <begin position="210"/>
        <end position="232"/>
    </location>
</feature>
<organism evidence="2 3">
    <name type="scientific">Corynebacterium sphenisci DSM 44792</name>
    <dbReference type="NCBI Taxonomy" id="1437874"/>
    <lineage>
        <taxon>Bacteria</taxon>
        <taxon>Bacillati</taxon>
        <taxon>Actinomycetota</taxon>
        <taxon>Actinomycetes</taxon>
        <taxon>Mycobacteriales</taxon>
        <taxon>Corynebacteriaceae</taxon>
        <taxon>Corynebacterium</taxon>
    </lineage>
</organism>
<name>A0A1L7CZA1_9CORY</name>
<dbReference type="Pfam" id="PF14256">
    <property type="entry name" value="YwiC"/>
    <property type="match status" value="1"/>
</dbReference>
<feature type="transmembrane region" description="Helical" evidence="1">
    <location>
        <begin position="157"/>
        <end position="175"/>
    </location>
</feature>
<keyword evidence="3" id="KW-1185">Reference proteome</keyword>
<dbReference type="AlphaFoldDB" id="A0A1L7CZA1"/>
<sequence>MVTVPVLLGVLFAPAWIHIPLLATWWAGYFAFFAAGIWMRSRFRATNRPPVVAYGSATAVAGALTLLLNWRLLIWAPVYAPLVAIAVYETWRRRPRSLLSGWSTVIAACLMLPVAAWAGGHPLDARVIVVTGVLTVYYLGTVPYVKTLIRERGDRGWLMFSLVFHALAAVAAVAGAAAGRIHWLVPVAALLVAGRAWWMPHEAARRGTPWRPRTIGLSEMAVSAVVILAAVLPA</sequence>
<evidence type="ECO:0000313" key="3">
    <source>
        <dbReference type="Proteomes" id="UP000185469"/>
    </source>
</evidence>
<evidence type="ECO:0000256" key="1">
    <source>
        <dbReference type="SAM" id="Phobius"/>
    </source>
</evidence>
<feature type="transmembrane region" description="Helical" evidence="1">
    <location>
        <begin position="51"/>
        <end position="68"/>
    </location>
</feature>
<feature type="transmembrane region" description="Helical" evidence="1">
    <location>
        <begin position="15"/>
        <end position="39"/>
    </location>
</feature>